<evidence type="ECO:0000259" key="3">
    <source>
        <dbReference type="Pfam" id="PF20152"/>
    </source>
</evidence>
<evidence type="ECO:0000256" key="2">
    <source>
        <dbReference type="SAM" id="Phobius"/>
    </source>
</evidence>
<dbReference type="Pfam" id="PF20152">
    <property type="entry name" value="DUF6534"/>
    <property type="match status" value="1"/>
</dbReference>
<evidence type="ECO:0000256" key="1">
    <source>
        <dbReference type="SAM" id="MobiDB-lite"/>
    </source>
</evidence>
<feature type="transmembrane region" description="Helical" evidence="2">
    <location>
        <begin position="171"/>
        <end position="191"/>
    </location>
</feature>
<comment type="caution">
    <text evidence="4">The sequence shown here is derived from an EMBL/GenBank/DDBJ whole genome shotgun (WGS) entry which is preliminary data.</text>
</comment>
<keyword evidence="5" id="KW-1185">Reference proteome</keyword>
<name>A0A9P3LES5_9APHY</name>
<feature type="transmembrane region" description="Helical" evidence="2">
    <location>
        <begin position="212"/>
        <end position="237"/>
    </location>
</feature>
<feature type="transmembrane region" description="Helical" evidence="2">
    <location>
        <begin position="132"/>
        <end position="151"/>
    </location>
</feature>
<feature type="region of interest" description="Disordered" evidence="1">
    <location>
        <begin position="335"/>
        <end position="354"/>
    </location>
</feature>
<sequence>MLPAVALAFSDLDALDTPQLRATLGAMLIGGFICIFLSGIVTMQAYLYYRVYQKDALRFKLTVTGLWSLDLLHSCMVCFTAWTYMVEHFGDANEAKNIYWSVAFSIAITAFVTLIVHLFFTHRLYTISKSNLWLIIPMGTLAVLRVAVALVTTAKMIQLKTYEVFIDQVNWVFTLGLGISAVMDILIAGGLSYYLRKSKSGFSTMDQIIDSLVLYTVESGLITCITTIVSLVCWTTMSNNLIFLGLHFTISKLYANSLLATLNSRKSLKFRSQQSSDKAAGDLAMPVLFPSRSRRRFSLSALQSRNEVNPLSTIGVEINVQKTIRREIDGQFVEAPLDDDAQSRSTDIKTSPEI</sequence>
<dbReference type="InterPro" id="IPR045339">
    <property type="entry name" value="DUF6534"/>
</dbReference>
<accession>A0A9P3LES5</accession>
<evidence type="ECO:0000313" key="4">
    <source>
        <dbReference type="EMBL" id="GJE91899.1"/>
    </source>
</evidence>
<dbReference type="PANTHER" id="PTHR40465:SF1">
    <property type="entry name" value="DUF6534 DOMAIN-CONTAINING PROTEIN"/>
    <property type="match status" value="1"/>
</dbReference>
<dbReference type="EMBL" id="BPQB01000023">
    <property type="protein sequence ID" value="GJE91899.1"/>
    <property type="molecule type" value="Genomic_DNA"/>
</dbReference>
<feature type="transmembrane region" description="Helical" evidence="2">
    <location>
        <begin position="61"/>
        <end position="86"/>
    </location>
</feature>
<dbReference type="AlphaFoldDB" id="A0A9P3LES5"/>
<organism evidence="4 5">
    <name type="scientific">Phanerochaete sordida</name>
    <dbReference type="NCBI Taxonomy" id="48140"/>
    <lineage>
        <taxon>Eukaryota</taxon>
        <taxon>Fungi</taxon>
        <taxon>Dikarya</taxon>
        <taxon>Basidiomycota</taxon>
        <taxon>Agaricomycotina</taxon>
        <taxon>Agaricomycetes</taxon>
        <taxon>Polyporales</taxon>
        <taxon>Phanerochaetaceae</taxon>
        <taxon>Phanerochaete</taxon>
    </lineage>
</organism>
<protein>
    <recommendedName>
        <fullName evidence="3">DUF6534 domain-containing protein</fullName>
    </recommendedName>
</protein>
<feature type="transmembrane region" description="Helical" evidence="2">
    <location>
        <begin position="98"/>
        <end position="120"/>
    </location>
</feature>
<keyword evidence="2" id="KW-1133">Transmembrane helix</keyword>
<feature type="transmembrane region" description="Helical" evidence="2">
    <location>
        <begin position="24"/>
        <end position="49"/>
    </location>
</feature>
<dbReference type="OrthoDB" id="3206554at2759"/>
<reference evidence="4 5" key="1">
    <citation type="submission" date="2021-08" db="EMBL/GenBank/DDBJ databases">
        <title>Draft Genome Sequence of Phanerochaete sordida strain YK-624.</title>
        <authorList>
            <person name="Mori T."/>
            <person name="Dohra H."/>
            <person name="Suzuki T."/>
            <person name="Kawagishi H."/>
            <person name="Hirai H."/>
        </authorList>
    </citation>
    <scope>NUCLEOTIDE SEQUENCE [LARGE SCALE GENOMIC DNA]</scope>
    <source>
        <strain evidence="4 5">YK-624</strain>
    </source>
</reference>
<evidence type="ECO:0000313" key="5">
    <source>
        <dbReference type="Proteomes" id="UP000703269"/>
    </source>
</evidence>
<proteinExistence type="predicted"/>
<gene>
    <name evidence="4" type="ORF">PsYK624_080500</name>
</gene>
<dbReference type="Proteomes" id="UP000703269">
    <property type="component" value="Unassembled WGS sequence"/>
</dbReference>
<keyword evidence="2" id="KW-0472">Membrane</keyword>
<dbReference type="PANTHER" id="PTHR40465">
    <property type="entry name" value="CHROMOSOME 1, WHOLE GENOME SHOTGUN SEQUENCE"/>
    <property type="match status" value="1"/>
</dbReference>
<keyword evidence="2" id="KW-0812">Transmembrane</keyword>
<feature type="domain" description="DUF6534" evidence="3">
    <location>
        <begin position="180"/>
        <end position="267"/>
    </location>
</feature>